<evidence type="ECO:0000256" key="2">
    <source>
        <dbReference type="SAM" id="Coils"/>
    </source>
</evidence>
<dbReference type="Gene3D" id="1.10.287.470">
    <property type="entry name" value="Helix hairpin bin"/>
    <property type="match status" value="1"/>
</dbReference>
<feature type="coiled-coil region" evidence="2">
    <location>
        <begin position="114"/>
        <end position="165"/>
    </location>
</feature>
<dbReference type="GO" id="GO:0015562">
    <property type="term" value="F:efflux transmembrane transporter activity"/>
    <property type="evidence" value="ECO:0007669"/>
    <property type="project" value="TreeGrafter"/>
</dbReference>
<dbReference type="EMBL" id="FOJO01000002">
    <property type="protein sequence ID" value="SFA41087.1"/>
    <property type="molecule type" value="Genomic_DNA"/>
</dbReference>
<dbReference type="InterPro" id="IPR058792">
    <property type="entry name" value="Beta-barrel_RND_2"/>
</dbReference>
<dbReference type="InterPro" id="IPR058637">
    <property type="entry name" value="YknX-like_C"/>
</dbReference>
<sequence length="376" mass="40126">MRIVKIILTLIVVLAAAGGGMYLTDRILARQGEQTAMLGPGGNRDPLVVETVAAGVETFAERVRAVGTARARQALELVPESSGRIAEIRFESGDSVEAGQVLLLLDDRAEQADLKSAEATLAEAQAAFARQEKLNRSGSASDAAYQTARATLLRAEAERDRARIALDDRSLRAPFSGIVGLTDLVEGQMVETSTIITTLDDLSVIEVDFSVPEALLPRLRPGQQVDLTSAAWPGRIFRAGISRIDTRVDAATRSIALKARIENDDRALSGGMFLQAELLMGERRNPAVPERALTVEGANTYVMVAQDGVVRRVSITTGQQRDGRVEVTSGLPPSARVIVTNLHRIAPGMAIEERPQLQPPEVAATPKAAPVTGEGG</sequence>
<evidence type="ECO:0000259" key="6">
    <source>
        <dbReference type="Pfam" id="PF25989"/>
    </source>
</evidence>
<dbReference type="Gene3D" id="2.40.420.20">
    <property type="match status" value="1"/>
</dbReference>
<feature type="region of interest" description="Disordered" evidence="3">
    <location>
        <begin position="355"/>
        <end position="376"/>
    </location>
</feature>
<dbReference type="Gene3D" id="2.40.50.100">
    <property type="match status" value="1"/>
</dbReference>
<name>A0A1I0SNU3_9RHOB</name>
<dbReference type="Pfam" id="PF25954">
    <property type="entry name" value="Beta-barrel_RND_2"/>
    <property type="match status" value="1"/>
</dbReference>
<dbReference type="Pfam" id="PF25989">
    <property type="entry name" value="YknX_C"/>
    <property type="match status" value="1"/>
</dbReference>
<evidence type="ECO:0000256" key="3">
    <source>
        <dbReference type="SAM" id="MobiDB-lite"/>
    </source>
</evidence>
<comment type="similarity">
    <text evidence="1">Belongs to the membrane fusion protein (MFP) (TC 8.A.1) family.</text>
</comment>
<protein>
    <submittedName>
        <fullName evidence="7">Membrane fusion protein, multidrug efflux system</fullName>
    </submittedName>
</protein>
<dbReference type="PANTHER" id="PTHR30469:SF11">
    <property type="entry name" value="BLL4320 PROTEIN"/>
    <property type="match status" value="1"/>
</dbReference>
<feature type="domain" description="YknX-like C-terminal permuted SH3-like" evidence="6">
    <location>
        <begin position="287"/>
        <end position="352"/>
    </location>
</feature>
<dbReference type="OrthoDB" id="9806939at2"/>
<evidence type="ECO:0000313" key="7">
    <source>
        <dbReference type="EMBL" id="SFA41087.1"/>
    </source>
</evidence>
<dbReference type="Proteomes" id="UP000182312">
    <property type="component" value="Unassembled WGS sequence"/>
</dbReference>
<gene>
    <name evidence="7" type="ORF">SAMN04487972_10280</name>
</gene>
<dbReference type="InterPro" id="IPR006143">
    <property type="entry name" value="RND_pump_MFP"/>
</dbReference>
<dbReference type="Gene3D" id="2.40.30.170">
    <property type="match status" value="1"/>
</dbReference>
<feature type="domain" description="CusB-like beta-barrel" evidence="5">
    <location>
        <begin position="207"/>
        <end position="278"/>
    </location>
</feature>
<accession>A0A1I0SNU3</accession>
<dbReference type="SUPFAM" id="SSF111369">
    <property type="entry name" value="HlyD-like secretion proteins"/>
    <property type="match status" value="1"/>
</dbReference>
<dbReference type="FunFam" id="2.40.30.170:FF:000010">
    <property type="entry name" value="Efflux RND transporter periplasmic adaptor subunit"/>
    <property type="match status" value="1"/>
</dbReference>
<proteinExistence type="inferred from homology"/>
<evidence type="ECO:0000313" key="8">
    <source>
        <dbReference type="Proteomes" id="UP000182312"/>
    </source>
</evidence>
<organism evidence="7 8">
    <name type="scientific">Paracoccus halophilus</name>
    <dbReference type="NCBI Taxonomy" id="376733"/>
    <lineage>
        <taxon>Bacteria</taxon>
        <taxon>Pseudomonadati</taxon>
        <taxon>Pseudomonadota</taxon>
        <taxon>Alphaproteobacteria</taxon>
        <taxon>Rhodobacterales</taxon>
        <taxon>Paracoccaceae</taxon>
        <taxon>Paracoccus</taxon>
    </lineage>
</organism>
<evidence type="ECO:0000259" key="5">
    <source>
        <dbReference type="Pfam" id="PF25954"/>
    </source>
</evidence>
<dbReference type="GO" id="GO:1990281">
    <property type="term" value="C:efflux pump complex"/>
    <property type="evidence" value="ECO:0007669"/>
    <property type="project" value="TreeGrafter"/>
</dbReference>
<dbReference type="AlphaFoldDB" id="A0A1I0SNU3"/>
<keyword evidence="2" id="KW-0175">Coiled coil</keyword>
<evidence type="ECO:0000259" key="4">
    <source>
        <dbReference type="Pfam" id="PF25917"/>
    </source>
</evidence>
<dbReference type="Pfam" id="PF25917">
    <property type="entry name" value="BSH_RND"/>
    <property type="match status" value="1"/>
</dbReference>
<dbReference type="PANTHER" id="PTHR30469">
    <property type="entry name" value="MULTIDRUG RESISTANCE PROTEIN MDTA"/>
    <property type="match status" value="1"/>
</dbReference>
<feature type="domain" description="Multidrug resistance protein MdtA-like barrel-sandwich hybrid" evidence="4">
    <location>
        <begin position="76"/>
        <end position="193"/>
    </location>
</feature>
<evidence type="ECO:0000256" key="1">
    <source>
        <dbReference type="ARBA" id="ARBA00009477"/>
    </source>
</evidence>
<reference evidence="7 8" key="1">
    <citation type="submission" date="2016-10" db="EMBL/GenBank/DDBJ databases">
        <authorList>
            <person name="de Groot N.N."/>
        </authorList>
    </citation>
    <scope>NUCLEOTIDE SEQUENCE [LARGE SCALE GENOMIC DNA]</scope>
    <source>
        <strain evidence="7 8">CGMCC 1.6117</strain>
    </source>
</reference>
<dbReference type="NCBIfam" id="TIGR01730">
    <property type="entry name" value="RND_mfp"/>
    <property type="match status" value="1"/>
</dbReference>
<dbReference type="RefSeq" id="WP_139221596.1">
    <property type="nucleotide sequence ID" value="NZ_FOJO01000002.1"/>
</dbReference>
<dbReference type="InterPro" id="IPR058625">
    <property type="entry name" value="MdtA-like_BSH"/>
</dbReference>